<dbReference type="PANTHER" id="PTHR45653">
    <property type="entry name" value="DEDICATOR OF CYTOKINESIS"/>
    <property type="match status" value="1"/>
</dbReference>
<dbReference type="Pfam" id="PF20422">
    <property type="entry name" value="DHR-2_Lobe_B"/>
    <property type="match status" value="1"/>
</dbReference>
<dbReference type="Gene3D" id="1.25.40.410">
    <property type="match status" value="1"/>
</dbReference>
<dbReference type="Proteomes" id="UP000556165">
    <property type="component" value="Unassembled WGS sequence"/>
</dbReference>
<evidence type="ECO:0000313" key="5">
    <source>
        <dbReference type="EMBL" id="NXW30624.1"/>
    </source>
</evidence>
<evidence type="ECO:0000313" key="6">
    <source>
        <dbReference type="Proteomes" id="UP000556165"/>
    </source>
</evidence>
<gene>
    <name evidence="5" type="primary">Dock1_0</name>
    <name evidence="5" type="ORF">PHASIM_R07584</name>
</gene>
<keyword evidence="6" id="KW-1185">Reference proteome</keyword>
<protein>
    <submittedName>
        <fullName evidence="5">DOCK1 protein</fullName>
    </submittedName>
</protein>
<dbReference type="GO" id="GO:0016477">
    <property type="term" value="P:cell migration"/>
    <property type="evidence" value="ECO:0007669"/>
    <property type="project" value="TreeGrafter"/>
</dbReference>
<evidence type="ECO:0000256" key="1">
    <source>
        <dbReference type="ARBA" id="ARBA00022658"/>
    </source>
</evidence>
<dbReference type="InterPro" id="IPR027357">
    <property type="entry name" value="DOCKER_dom"/>
</dbReference>
<evidence type="ECO:0000256" key="2">
    <source>
        <dbReference type="PROSITE-ProRule" id="PRU00984"/>
    </source>
</evidence>
<feature type="compositionally biased region" description="Pro residues" evidence="3">
    <location>
        <begin position="473"/>
        <end position="486"/>
    </location>
</feature>
<dbReference type="GO" id="GO:0005886">
    <property type="term" value="C:plasma membrane"/>
    <property type="evidence" value="ECO:0007669"/>
    <property type="project" value="TreeGrafter"/>
</dbReference>
<evidence type="ECO:0000256" key="3">
    <source>
        <dbReference type="SAM" id="MobiDB-lite"/>
    </source>
</evidence>
<dbReference type="InterPro" id="IPR043162">
    <property type="entry name" value="DOCK_C_lobe_C"/>
</dbReference>
<feature type="non-terminal residue" evidence="5">
    <location>
        <position position="1"/>
    </location>
</feature>
<dbReference type="InterPro" id="IPR046769">
    <property type="entry name" value="DOCKER_Lobe_A"/>
</dbReference>
<organism evidence="5 6">
    <name type="scientific">Phaetusa simplex</name>
    <name type="common">large-billed tern</name>
    <dbReference type="NCBI Taxonomy" id="297813"/>
    <lineage>
        <taxon>Eukaryota</taxon>
        <taxon>Metazoa</taxon>
        <taxon>Chordata</taxon>
        <taxon>Craniata</taxon>
        <taxon>Vertebrata</taxon>
        <taxon>Euteleostomi</taxon>
        <taxon>Archelosauria</taxon>
        <taxon>Archosauria</taxon>
        <taxon>Dinosauria</taxon>
        <taxon>Saurischia</taxon>
        <taxon>Theropoda</taxon>
        <taxon>Coelurosauria</taxon>
        <taxon>Aves</taxon>
        <taxon>Neognathae</taxon>
        <taxon>Neoaves</taxon>
        <taxon>Charadriiformes</taxon>
        <taxon>Laridae</taxon>
        <taxon>Phaetusa</taxon>
    </lineage>
</organism>
<dbReference type="EMBL" id="VZZW01000352">
    <property type="protein sequence ID" value="NXW30624.1"/>
    <property type="molecule type" value="Genomic_DNA"/>
</dbReference>
<feature type="region of interest" description="Disordered" evidence="3">
    <location>
        <begin position="504"/>
        <end position="549"/>
    </location>
</feature>
<dbReference type="InterPro" id="IPR046770">
    <property type="entry name" value="DOCKER_Lobe_B"/>
</dbReference>
<dbReference type="InterPro" id="IPR046773">
    <property type="entry name" value="DOCKER_Lobe_C"/>
</dbReference>
<reference evidence="5 6" key="1">
    <citation type="submission" date="2019-09" db="EMBL/GenBank/DDBJ databases">
        <title>Bird 10,000 Genomes (B10K) Project - Family phase.</title>
        <authorList>
            <person name="Zhang G."/>
        </authorList>
    </citation>
    <scope>NUCLEOTIDE SEQUENCE [LARGE SCALE GENOMIC DNA]</scope>
    <source>
        <strain evidence="5">B10K-DU-009-16</strain>
        <tissue evidence="5">Muscle</tissue>
    </source>
</reference>
<dbReference type="GO" id="GO:0031267">
    <property type="term" value="F:small GTPase binding"/>
    <property type="evidence" value="ECO:0007669"/>
    <property type="project" value="TreeGrafter"/>
</dbReference>
<feature type="region of interest" description="Disordered" evidence="3">
    <location>
        <begin position="336"/>
        <end position="379"/>
    </location>
</feature>
<dbReference type="InterPro" id="IPR043161">
    <property type="entry name" value="DOCK_C_lobe_A"/>
</dbReference>
<dbReference type="GO" id="GO:0007264">
    <property type="term" value="P:small GTPase-mediated signal transduction"/>
    <property type="evidence" value="ECO:0007669"/>
    <property type="project" value="InterPro"/>
</dbReference>
<sequence length="549" mass="62724">QMWEEAIALGKELAEQYENEMFDYEQLSELLRKQAQFYENIVKVIRPKPDYFAVGYYGQGFPTFIRNKVFIYRGKEYERREDFEARLLTQFPNAEKMKTTSPPGDDIKNSSGQYIQCFTVKPKLDLPSKFHRPVSEQIVSFYRVNEVQRFEYSRPVRKGEKNPDNEFANMWIERTIYVTAYKLPGILRWFEVKSVFMVEISPLENAIETMQLTNDKINNMVQQHLNDPNLPINPLSMLLNGIVDPAVMGGFANYEKAFFTEKYMHEHPEDHDKIEKLKDLIAWQIPFLAEGIRIHGEKVTEALRPFHERMEACFRQLKDKVEKQYGVRAVLSSLDDRRGSRPRSMVRSFTMPSSSRPLSVASVSSISSDSTPSRPGSDGCTSWILEKIAYDWKNANAGWKGGRDNPSRRIPIGHLKSKNKQSPTWFDSSFPPFPVKVVTTGFVLVQISPLRPQRPKSQVINVISSERRFSVSPSPPSSQVTPPPITPRTKLSFSIQSNLELNGMSSSDISDVPPPLPLKGSMADYGNLMESQDLISPTTSPPAHQRVSP</sequence>
<feature type="region of interest" description="Disordered" evidence="3">
    <location>
        <begin position="467"/>
        <end position="489"/>
    </location>
</feature>
<comment type="caution">
    <text evidence="5">The sequence shown here is derived from an EMBL/GenBank/DDBJ whole genome shotgun (WGS) entry which is preliminary data.</text>
</comment>
<dbReference type="GO" id="GO:0007520">
    <property type="term" value="P:myoblast fusion"/>
    <property type="evidence" value="ECO:0007669"/>
    <property type="project" value="TreeGrafter"/>
</dbReference>
<dbReference type="Gene3D" id="1.20.58.740">
    <property type="match status" value="1"/>
</dbReference>
<dbReference type="Pfam" id="PF06920">
    <property type="entry name" value="DHR-2_Lobe_A"/>
    <property type="match status" value="1"/>
</dbReference>
<dbReference type="InterPro" id="IPR026791">
    <property type="entry name" value="DOCK"/>
</dbReference>
<dbReference type="AlphaFoldDB" id="A0A7L4AZP2"/>
<dbReference type="GO" id="GO:0005085">
    <property type="term" value="F:guanyl-nucleotide exchange factor activity"/>
    <property type="evidence" value="ECO:0007669"/>
    <property type="project" value="UniProtKB-KW"/>
</dbReference>
<proteinExistence type="inferred from homology"/>
<dbReference type="GO" id="GO:0005737">
    <property type="term" value="C:cytoplasm"/>
    <property type="evidence" value="ECO:0007669"/>
    <property type="project" value="TreeGrafter"/>
</dbReference>
<feature type="compositionally biased region" description="Low complexity" evidence="3">
    <location>
        <begin position="352"/>
        <end position="377"/>
    </location>
</feature>
<dbReference type="PROSITE" id="PS51651">
    <property type="entry name" value="DOCKER"/>
    <property type="match status" value="1"/>
</dbReference>
<dbReference type="Pfam" id="PF20421">
    <property type="entry name" value="DHR-2_Lobe_C"/>
    <property type="match status" value="1"/>
</dbReference>
<comment type="similarity">
    <text evidence="2">Belongs to the DOCK family.</text>
</comment>
<evidence type="ECO:0000259" key="4">
    <source>
        <dbReference type="PROSITE" id="PS51651"/>
    </source>
</evidence>
<feature type="domain" description="DOCKER" evidence="4">
    <location>
        <begin position="1"/>
        <end position="330"/>
    </location>
</feature>
<dbReference type="PANTHER" id="PTHR45653:SF1">
    <property type="entry name" value="DEDICATOR OF CYTOKINESIS PROTEIN 1"/>
    <property type="match status" value="1"/>
</dbReference>
<feature type="compositionally biased region" description="Polar residues" evidence="3">
    <location>
        <begin position="529"/>
        <end position="549"/>
    </location>
</feature>
<name>A0A7L4AZP2_9CHAR</name>
<accession>A0A7L4AZP2</accession>
<keyword evidence="1" id="KW-0344">Guanine-nucleotide releasing factor</keyword>
<dbReference type="FunFam" id="1.20.58.740:FF:000004">
    <property type="entry name" value="Dedicator of cytokinesis protein 1"/>
    <property type="match status" value="1"/>
</dbReference>
<feature type="non-terminal residue" evidence="5">
    <location>
        <position position="549"/>
    </location>
</feature>